<organism evidence="1 2">
    <name type="scientific">Seminavis robusta</name>
    <dbReference type="NCBI Taxonomy" id="568900"/>
    <lineage>
        <taxon>Eukaryota</taxon>
        <taxon>Sar</taxon>
        <taxon>Stramenopiles</taxon>
        <taxon>Ochrophyta</taxon>
        <taxon>Bacillariophyta</taxon>
        <taxon>Bacillariophyceae</taxon>
        <taxon>Bacillariophycidae</taxon>
        <taxon>Naviculales</taxon>
        <taxon>Naviculaceae</taxon>
        <taxon>Seminavis</taxon>
    </lineage>
</organism>
<sequence length="159" mass="17615">MRAGGGYYPEGMEPDDAFAVGRHPNDESKRLLSVSVIFPTLQAAEAFIVRVDNYISKTHGISYRTSFTTTQVKPNDKHRLVLESDYVPNESGGKAPHNSPVWNVEVSSMDISVLPPTTVFSKSDTAYKYQRIETEAAFARSSPEGAHIFPKAKCKGKYK</sequence>
<keyword evidence="2" id="KW-1185">Reference proteome</keyword>
<dbReference type="Proteomes" id="UP001153069">
    <property type="component" value="Unassembled WGS sequence"/>
</dbReference>
<dbReference type="AlphaFoldDB" id="A0A9N8EU57"/>
<accession>A0A9N8EU57</accession>
<dbReference type="EMBL" id="CAICTM010001972">
    <property type="protein sequence ID" value="CAB9527301.1"/>
    <property type="molecule type" value="Genomic_DNA"/>
</dbReference>
<evidence type="ECO:0000313" key="2">
    <source>
        <dbReference type="Proteomes" id="UP001153069"/>
    </source>
</evidence>
<gene>
    <name evidence="1" type="ORF">SEMRO_1974_G308710.1</name>
</gene>
<name>A0A9N8EU57_9STRA</name>
<comment type="caution">
    <text evidence="1">The sequence shown here is derived from an EMBL/GenBank/DDBJ whole genome shotgun (WGS) entry which is preliminary data.</text>
</comment>
<protein>
    <submittedName>
        <fullName evidence="1">Uncharacterized protein</fullName>
    </submittedName>
</protein>
<evidence type="ECO:0000313" key="1">
    <source>
        <dbReference type="EMBL" id="CAB9527301.1"/>
    </source>
</evidence>
<proteinExistence type="predicted"/>
<reference evidence="1" key="1">
    <citation type="submission" date="2020-06" db="EMBL/GenBank/DDBJ databases">
        <authorList>
            <consortium name="Plant Systems Biology data submission"/>
        </authorList>
    </citation>
    <scope>NUCLEOTIDE SEQUENCE</scope>
    <source>
        <strain evidence="1">D6</strain>
    </source>
</reference>